<sequence>MVNGAPWPVHEVEAVRHRLRLLNASNARHYRLEAVTDDGRRLGLVQIGADQGLLAAPVTHTSLPVAPSERYDVIIDFGACRPAAGCACGTGSAADAPARSWRSGSPARRPTTAPSPGALRGPAHLAALAGDGGPGVHLPRRPYRAGARLVHRGQPFDPARTDVRTRLGAVEVWRLRADAHHPVHLHQTGFRVLSRDGGPPLPYDAGLKDTVSLRPGRRRRSSPASTVTGAASSSTATMPSTRTWG</sequence>
<gene>
    <name evidence="4" type="ORF">SHKM778_52980</name>
</gene>
<dbReference type="Pfam" id="PF07731">
    <property type="entry name" value="Cu-oxidase_2"/>
    <property type="match status" value="1"/>
</dbReference>
<organism evidence="4">
    <name type="scientific">Streptomyces haneummycinicus</name>
    <dbReference type="NCBI Taxonomy" id="3074435"/>
    <lineage>
        <taxon>Bacteria</taxon>
        <taxon>Bacillati</taxon>
        <taxon>Actinomycetota</taxon>
        <taxon>Actinomycetes</taxon>
        <taxon>Kitasatosporales</taxon>
        <taxon>Streptomycetaceae</taxon>
        <taxon>Streptomyces</taxon>
    </lineage>
</organism>
<dbReference type="PANTHER" id="PTHR48267">
    <property type="entry name" value="CUPREDOXIN SUPERFAMILY PROTEIN"/>
    <property type="match status" value="1"/>
</dbReference>
<feature type="region of interest" description="Disordered" evidence="2">
    <location>
        <begin position="214"/>
        <end position="245"/>
    </location>
</feature>
<dbReference type="InterPro" id="IPR008972">
    <property type="entry name" value="Cupredoxin"/>
</dbReference>
<feature type="compositionally biased region" description="Low complexity" evidence="2">
    <location>
        <begin position="222"/>
        <end position="245"/>
    </location>
</feature>
<feature type="domain" description="Plastocyanin-like" evidence="3">
    <location>
        <begin position="152"/>
        <end position="218"/>
    </location>
</feature>
<evidence type="ECO:0000313" key="4">
    <source>
        <dbReference type="EMBL" id="BFO18910.1"/>
    </source>
</evidence>
<dbReference type="InterPro" id="IPR045087">
    <property type="entry name" value="Cu-oxidase_fam"/>
</dbReference>
<reference evidence="4" key="2">
    <citation type="submission" date="2024-07" db="EMBL/GenBank/DDBJ databases">
        <title>Streptomyces haneummycinica sp. nov., a new antibiotic-producing actinobacterium isolated from marine sediment.</title>
        <authorList>
            <person name="Uemura M."/>
            <person name="Hamada M."/>
            <person name="Hirano S."/>
            <person name="Kobayashi K."/>
            <person name="Ohshiro T."/>
            <person name="Kobayashi T."/>
            <person name="Terahara T."/>
        </authorList>
    </citation>
    <scope>NUCLEOTIDE SEQUENCE</scope>
    <source>
        <strain evidence="4">KM77-8</strain>
    </source>
</reference>
<accession>A0AAT9HPB5</accession>
<dbReference type="SUPFAM" id="SSF49503">
    <property type="entry name" value="Cupredoxins"/>
    <property type="match status" value="2"/>
</dbReference>
<protein>
    <recommendedName>
        <fullName evidence="3">Plastocyanin-like domain-containing protein</fullName>
    </recommendedName>
</protein>
<proteinExistence type="inferred from homology"/>
<dbReference type="GO" id="GO:0005507">
    <property type="term" value="F:copper ion binding"/>
    <property type="evidence" value="ECO:0007669"/>
    <property type="project" value="InterPro"/>
</dbReference>
<evidence type="ECO:0000256" key="1">
    <source>
        <dbReference type="ARBA" id="ARBA00010609"/>
    </source>
</evidence>
<dbReference type="InterPro" id="IPR011706">
    <property type="entry name" value="Cu-oxidase_C"/>
</dbReference>
<name>A0AAT9HPB5_9ACTN</name>
<evidence type="ECO:0000259" key="3">
    <source>
        <dbReference type="Pfam" id="PF07731"/>
    </source>
</evidence>
<comment type="similarity">
    <text evidence="1">Belongs to the multicopper oxidase family.</text>
</comment>
<reference evidence="4" key="1">
    <citation type="submission" date="2024-06" db="EMBL/GenBank/DDBJ databases">
        <authorList>
            <consortium name="consrtm"/>
            <person name="Uemura M."/>
            <person name="Terahara T."/>
        </authorList>
    </citation>
    <scope>NUCLEOTIDE SEQUENCE</scope>
    <source>
        <strain evidence="4">KM77-8</strain>
    </source>
</reference>
<dbReference type="AlphaFoldDB" id="A0AAT9HPB5"/>
<evidence type="ECO:0000256" key="2">
    <source>
        <dbReference type="SAM" id="MobiDB-lite"/>
    </source>
</evidence>
<dbReference type="Gene3D" id="2.60.40.420">
    <property type="entry name" value="Cupredoxins - blue copper proteins"/>
    <property type="match status" value="2"/>
</dbReference>
<dbReference type="PANTHER" id="PTHR48267:SF1">
    <property type="entry name" value="BILIRUBIN OXIDASE"/>
    <property type="match status" value="1"/>
</dbReference>
<feature type="region of interest" description="Disordered" evidence="2">
    <location>
        <begin position="91"/>
        <end position="123"/>
    </location>
</feature>
<dbReference type="EMBL" id="AP035768">
    <property type="protein sequence ID" value="BFO18910.1"/>
    <property type="molecule type" value="Genomic_DNA"/>
</dbReference>
<dbReference type="GO" id="GO:0016491">
    <property type="term" value="F:oxidoreductase activity"/>
    <property type="evidence" value="ECO:0007669"/>
    <property type="project" value="InterPro"/>
</dbReference>